<feature type="compositionally biased region" description="Low complexity" evidence="1">
    <location>
        <begin position="288"/>
        <end position="304"/>
    </location>
</feature>
<keyword evidence="2" id="KW-0812">Transmembrane</keyword>
<dbReference type="OrthoDB" id="2443576at2759"/>
<sequence>MDHSQPQQQHAASRLAVSRPSISSSPSSSPPSRKRVFKSCVTSSLVILALMSLNAPTVSAQAAGTGLILTLLNEASEAIGQPQTIPKGACTGINIVEGTSFATASTSDLRSALNLYQDRFCQIVIGSTTGQWANSGTGANITFIRWEGTAPASATTGQVTTSGWPQNMAIQTQVAGDMWVMDPKKGIIVVALVAAFLVVGVLIGVYQVYKAAQFVPPPKKQKKPTGLNTKKIKKKDAYFKKPVRDDQQSFQRLHDESPEPFATRHQPMTERSRDSQYSEAATTFVDWNNSNNNTHSHQNQRSNNTGRGGQYNSDAISIDMRDTSRQARPSASPFHNESSTLDLINFDQDSSSHRGHNGYNDRGRGGEVLVPMHTFDSNNNYQQHQGRRRASSSRSR</sequence>
<accession>A0A9P6M0N8</accession>
<feature type="transmembrane region" description="Helical" evidence="2">
    <location>
        <begin position="187"/>
        <end position="209"/>
    </location>
</feature>
<gene>
    <name evidence="3" type="ORF">BGZ70_009469</name>
</gene>
<keyword evidence="4" id="KW-1185">Reference proteome</keyword>
<keyword evidence="2" id="KW-1133">Transmembrane helix</keyword>
<evidence type="ECO:0000313" key="4">
    <source>
        <dbReference type="Proteomes" id="UP000738359"/>
    </source>
</evidence>
<dbReference type="EMBL" id="JAAAHY010000771">
    <property type="protein sequence ID" value="KAF9957609.1"/>
    <property type="molecule type" value="Genomic_DNA"/>
</dbReference>
<dbReference type="AlphaFoldDB" id="A0A9P6M0N8"/>
<feature type="region of interest" description="Disordered" evidence="1">
    <location>
        <begin position="217"/>
        <end position="314"/>
    </location>
</feature>
<feature type="compositionally biased region" description="Polar residues" evidence="1">
    <location>
        <begin position="375"/>
        <end position="384"/>
    </location>
</feature>
<reference evidence="3" key="1">
    <citation type="journal article" date="2020" name="Fungal Divers.">
        <title>Resolving the Mortierellaceae phylogeny through synthesis of multi-gene phylogenetics and phylogenomics.</title>
        <authorList>
            <person name="Vandepol N."/>
            <person name="Liber J."/>
            <person name="Desiro A."/>
            <person name="Na H."/>
            <person name="Kennedy M."/>
            <person name="Barry K."/>
            <person name="Grigoriev I.V."/>
            <person name="Miller A.N."/>
            <person name="O'Donnell K."/>
            <person name="Stajich J.E."/>
            <person name="Bonito G."/>
        </authorList>
    </citation>
    <scope>NUCLEOTIDE SEQUENCE</scope>
    <source>
        <strain evidence="3">CK1249</strain>
    </source>
</reference>
<evidence type="ECO:0000313" key="3">
    <source>
        <dbReference type="EMBL" id="KAF9957609.1"/>
    </source>
</evidence>
<name>A0A9P6M0N8_MORAP</name>
<feature type="compositionally biased region" description="Basic residues" evidence="1">
    <location>
        <begin position="385"/>
        <end position="396"/>
    </location>
</feature>
<proteinExistence type="predicted"/>
<feature type="compositionally biased region" description="Polar residues" evidence="1">
    <location>
        <begin position="1"/>
        <end position="11"/>
    </location>
</feature>
<feature type="compositionally biased region" description="Basic and acidic residues" evidence="1">
    <location>
        <begin position="235"/>
        <end position="257"/>
    </location>
</feature>
<organism evidence="3 4">
    <name type="scientific">Mortierella alpina</name>
    <name type="common">Oleaginous fungus</name>
    <name type="synonym">Mortierella renispora</name>
    <dbReference type="NCBI Taxonomy" id="64518"/>
    <lineage>
        <taxon>Eukaryota</taxon>
        <taxon>Fungi</taxon>
        <taxon>Fungi incertae sedis</taxon>
        <taxon>Mucoromycota</taxon>
        <taxon>Mortierellomycotina</taxon>
        <taxon>Mortierellomycetes</taxon>
        <taxon>Mortierellales</taxon>
        <taxon>Mortierellaceae</taxon>
        <taxon>Mortierella</taxon>
    </lineage>
</organism>
<feature type="region of interest" description="Disordered" evidence="1">
    <location>
        <begin position="347"/>
        <end position="396"/>
    </location>
</feature>
<dbReference type="Proteomes" id="UP000738359">
    <property type="component" value="Unassembled WGS sequence"/>
</dbReference>
<comment type="caution">
    <text evidence="3">The sequence shown here is derived from an EMBL/GenBank/DDBJ whole genome shotgun (WGS) entry which is preliminary data.</text>
</comment>
<protein>
    <submittedName>
        <fullName evidence="3">Uncharacterized protein</fullName>
    </submittedName>
</protein>
<feature type="compositionally biased region" description="Basic and acidic residues" evidence="1">
    <location>
        <begin position="267"/>
        <end position="276"/>
    </location>
</feature>
<feature type="region of interest" description="Disordered" evidence="1">
    <location>
        <begin position="1"/>
        <end position="35"/>
    </location>
</feature>
<evidence type="ECO:0000256" key="2">
    <source>
        <dbReference type="SAM" id="Phobius"/>
    </source>
</evidence>
<feature type="compositionally biased region" description="Low complexity" evidence="1">
    <location>
        <begin position="18"/>
        <end position="31"/>
    </location>
</feature>
<keyword evidence="2" id="KW-0472">Membrane</keyword>
<feature type="compositionally biased region" description="Polar residues" evidence="1">
    <location>
        <begin position="277"/>
        <end position="287"/>
    </location>
</feature>
<evidence type="ECO:0000256" key="1">
    <source>
        <dbReference type="SAM" id="MobiDB-lite"/>
    </source>
</evidence>